<dbReference type="AlphaFoldDB" id="A0A915IH76"/>
<dbReference type="Gene3D" id="3.40.50.2000">
    <property type="entry name" value="Glycogen Phosphorylase B"/>
    <property type="match status" value="1"/>
</dbReference>
<dbReference type="Proteomes" id="UP000887565">
    <property type="component" value="Unplaced"/>
</dbReference>
<evidence type="ECO:0000256" key="3">
    <source>
        <dbReference type="ARBA" id="ARBA00017467"/>
    </source>
</evidence>
<feature type="transmembrane region" description="Helical" evidence="8">
    <location>
        <begin position="6"/>
        <end position="27"/>
    </location>
</feature>
<keyword evidence="6 8" id="KW-1133">Transmembrane helix</keyword>
<evidence type="ECO:0000256" key="6">
    <source>
        <dbReference type="ARBA" id="ARBA00022989"/>
    </source>
</evidence>
<evidence type="ECO:0000256" key="4">
    <source>
        <dbReference type="ARBA" id="ARBA00022692"/>
    </source>
</evidence>
<accession>A0A915IH76</accession>
<keyword evidence="4 8" id="KW-0812">Transmembrane</keyword>
<reference evidence="10" key="1">
    <citation type="submission" date="2022-11" db="UniProtKB">
        <authorList>
            <consortium name="WormBaseParasite"/>
        </authorList>
    </citation>
    <scope>IDENTIFICATION</scope>
</reference>
<name>A0A915IH76_ROMCU</name>
<dbReference type="GO" id="GO:0006488">
    <property type="term" value="P:dolichol-linked oligosaccharide biosynthetic process"/>
    <property type="evidence" value="ECO:0007669"/>
    <property type="project" value="InterPro"/>
</dbReference>
<dbReference type="Gene3D" id="2.30.30.140">
    <property type="match status" value="1"/>
</dbReference>
<proteinExistence type="inferred from homology"/>
<keyword evidence="7 8" id="KW-0472">Membrane</keyword>
<evidence type="ECO:0000256" key="2">
    <source>
        <dbReference type="ARBA" id="ARBA00009731"/>
    </source>
</evidence>
<evidence type="ECO:0000313" key="10">
    <source>
        <dbReference type="WBParaSite" id="nRc.2.0.1.t13208-RA"/>
    </source>
</evidence>
<dbReference type="GO" id="GO:0043541">
    <property type="term" value="C:UDP-N-acetylglucosamine transferase complex"/>
    <property type="evidence" value="ECO:0007669"/>
    <property type="project" value="TreeGrafter"/>
</dbReference>
<protein>
    <recommendedName>
        <fullName evidence="3">UDP-N-acetylglucosamine transferase subunit ALG14</fullName>
    </recommendedName>
</protein>
<dbReference type="PANTHER" id="PTHR12154:SF4">
    <property type="entry name" value="UDP-N-ACETYLGLUCOSAMINE TRANSFERASE SUBUNIT ALG14 HOMOLOG"/>
    <property type="match status" value="1"/>
</dbReference>
<comment type="subcellular location">
    <subcellularLocation>
        <location evidence="1">Endoplasmic reticulum membrane</location>
        <topology evidence="1">Single-pass membrane protein</topology>
    </subcellularLocation>
</comment>
<sequence>MVYDWMLIIISVISVIFILLYTARLLIGRRCRNGALHSRGVKSDFNVWIVLGSGGHTAEMLRIVSNLGPRYNKRRYILADTDKTSLCKLHECEKMRECKVDFYDFFLVPRSREVGQSYLSSVFTTLHSFCKVLRLVFDSDSDLLLCNGPGTCLPICAAIFLKDLWKMCTLHFHFTPIIFVESVCRVKNLSLTGRILYFTGLADVIFVQWPDLLEKYSKVKLDNSPGFKNNLTDPYRLWSPLLQNNLDKDQALFDSYDWRDYLDKPKFTAAPVQAFYHSPLRNAWKRIGPGLKVEVPNRDYW</sequence>
<dbReference type="Pfam" id="PF08660">
    <property type="entry name" value="Alg14"/>
    <property type="match status" value="1"/>
</dbReference>
<keyword evidence="5" id="KW-0256">Endoplasmic reticulum</keyword>
<comment type="similarity">
    <text evidence="2">Belongs to the ALG14 family.</text>
</comment>
<keyword evidence="9" id="KW-1185">Reference proteome</keyword>
<evidence type="ECO:0000256" key="7">
    <source>
        <dbReference type="ARBA" id="ARBA00023136"/>
    </source>
</evidence>
<evidence type="ECO:0000313" key="9">
    <source>
        <dbReference type="Proteomes" id="UP000887565"/>
    </source>
</evidence>
<dbReference type="WBParaSite" id="nRc.2.0.1.t13208-RA">
    <property type="protein sequence ID" value="nRc.2.0.1.t13208-RA"/>
    <property type="gene ID" value="nRc.2.0.1.g13208"/>
</dbReference>
<evidence type="ECO:0000256" key="8">
    <source>
        <dbReference type="SAM" id="Phobius"/>
    </source>
</evidence>
<dbReference type="GO" id="GO:0004577">
    <property type="term" value="F:N-acetylglucosaminyldiphosphodolichol N-acetylglucosaminyltransferase activity"/>
    <property type="evidence" value="ECO:0007669"/>
    <property type="project" value="TreeGrafter"/>
</dbReference>
<dbReference type="PANTHER" id="PTHR12154">
    <property type="entry name" value="GLYCOSYL TRANSFERASE-RELATED"/>
    <property type="match status" value="1"/>
</dbReference>
<dbReference type="InterPro" id="IPR013969">
    <property type="entry name" value="Oligosacch_biosynth_Alg14"/>
</dbReference>
<evidence type="ECO:0000256" key="5">
    <source>
        <dbReference type="ARBA" id="ARBA00022824"/>
    </source>
</evidence>
<evidence type="ECO:0000256" key="1">
    <source>
        <dbReference type="ARBA" id="ARBA00004389"/>
    </source>
</evidence>
<organism evidence="9 10">
    <name type="scientific">Romanomermis culicivorax</name>
    <name type="common">Nematode worm</name>
    <dbReference type="NCBI Taxonomy" id="13658"/>
    <lineage>
        <taxon>Eukaryota</taxon>
        <taxon>Metazoa</taxon>
        <taxon>Ecdysozoa</taxon>
        <taxon>Nematoda</taxon>
        <taxon>Enoplea</taxon>
        <taxon>Dorylaimia</taxon>
        <taxon>Mermithida</taxon>
        <taxon>Mermithoidea</taxon>
        <taxon>Mermithidae</taxon>
        <taxon>Romanomermis</taxon>
    </lineage>
</organism>